<dbReference type="InterPro" id="IPR057326">
    <property type="entry name" value="KR_dom"/>
</dbReference>
<evidence type="ECO:0000256" key="1">
    <source>
        <dbReference type="ARBA" id="ARBA00006484"/>
    </source>
</evidence>
<dbReference type="PRINTS" id="PR00080">
    <property type="entry name" value="SDRFAMILY"/>
</dbReference>
<protein>
    <recommendedName>
        <fullName evidence="2">Ketoreductase domain-containing protein</fullName>
    </recommendedName>
</protein>
<dbReference type="Pfam" id="PF13561">
    <property type="entry name" value="adh_short_C2"/>
    <property type="match status" value="1"/>
</dbReference>
<dbReference type="PANTHER" id="PTHR42760">
    <property type="entry name" value="SHORT-CHAIN DEHYDROGENASES/REDUCTASES FAMILY MEMBER"/>
    <property type="match status" value="1"/>
</dbReference>
<dbReference type="InterPro" id="IPR002347">
    <property type="entry name" value="SDR_fam"/>
</dbReference>
<accession>A0ABR5AII5</accession>
<comment type="similarity">
    <text evidence="1">Belongs to the short-chain dehydrogenases/reductases (SDR) family.</text>
</comment>
<dbReference type="EMBL" id="JXAK01000022">
    <property type="protein sequence ID" value="KIL40390.1"/>
    <property type="molecule type" value="Genomic_DNA"/>
</dbReference>
<comment type="caution">
    <text evidence="3">The sequence shown here is derived from an EMBL/GenBank/DDBJ whole genome shotgun (WGS) entry which is preliminary data.</text>
</comment>
<dbReference type="PRINTS" id="PR00081">
    <property type="entry name" value="GDHRDH"/>
</dbReference>
<gene>
    <name evidence="3" type="ORF">SD70_13895</name>
</gene>
<evidence type="ECO:0000313" key="4">
    <source>
        <dbReference type="Proteomes" id="UP000031967"/>
    </source>
</evidence>
<dbReference type="InterPro" id="IPR036291">
    <property type="entry name" value="NAD(P)-bd_dom_sf"/>
</dbReference>
<reference evidence="3 4" key="1">
    <citation type="submission" date="2014-12" db="EMBL/GenBank/DDBJ databases">
        <title>Draft genome sequence of Paenibacillus kamchatkensis strain B-2647.</title>
        <authorList>
            <person name="Karlyshev A.V."/>
            <person name="Kudryashova E.B."/>
        </authorList>
    </citation>
    <scope>NUCLEOTIDE SEQUENCE [LARGE SCALE GENOMIC DNA]</scope>
    <source>
        <strain evidence="3 4">VKM B-2647</strain>
    </source>
</reference>
<proteinExistence type="inferred from homology"/>
<evidence type="ECO:0000259" key="2">
    <source>
        <dbReference type="SMART" id="SM00822"/>
    </source>
</evidence>
<name>A0ABR5AII5_9BACL</name>
<dbReference type="Gene3D" id="3.40.50.720">
    <property type="entry name" value="NAD(P)-binding Rossmann-like Domain"/>
    <property type="match status" value="1"/>
</dbReference>
<dbReference type="Proteomes" id="UP000031967">
    <property type="component" value="Unassembled WGS sequence"/>
</dbReference>
<dbReference type="SUPFAM" id="SSF51735">
    <property type="entry name" value="NAD(P)-binding Rossmann-fold domains"/>
    <property type="match status" value="1"/>
</dbReference>
<organism evidence="3 4">
    <name type="scientific">Gordoniibacillus kamchatkensis</name>
    <dbReference type="NCBI Taxonomy" id="1590651"/>
    <lineage>
        <taxon>Bacteria</taxon>
        <taxon>Bacillati</taxon>
        <taxon>Bacillota</taxon>
        <taxon>Bacilli</taxon>
        <taxon>Bacillales</taxon>
        <taxon>Paenibacillaceae</taxon>
        <taxon>Gordoniibacillus</taxon>
    </lineage>
</organism>
<feature type="domain" description="Ketoreductase" evidence="2">
    <location>
        <begin position="9"/>
        <end position="148"/>
    </location>
</feature>
<keyword evidence="4" id="KW-1185">Reference proteome</keyword>
<dbReference type="SMART" id="SM00822">
    <property type="entry name" value="PKS_KR"/>
    <property type="match status" value="1"/>
</dbReference>
<sequence>MDFFSLQGQVAVVTGGAGMYGRQIAIALAQAGAKTYMTTRDGGRLDELEQSFAQDGVEVTALILDLEREDSIAALRDRVLSDNGGRVDVLVNNAVARTMGSWDDPLDAFAKSMQINATGLFSVTRAFGDVMAERGGGSIINIGSIQGVVGPDPTLYKDMGFHGLVPDYFFHKGGMINFTRFVASYYGDRGVRCNCISPGGLASQRTPPKFIERYSERTLLGRMANETDLMGSIVFLASHASAYVTGANLMVDGGYTAK</sequence>
<evidence type="ECO:0000313" key="3">
    <source>
        <dbReference type="EMBL" id="KIL40390.1"/>
    </source>
</evidence>